<feature type="domain" description="C2H2-type" evidence="7">
    <location>
        <begin position="278"/>
        <end position="307"/>
    </location>
</feature>
<name>A0A433U1H3_ELYCH</name>
<keyword evidence="3 5" id="KW-0863">Zinc-finger</keyword>
<proteinExistence type="predicted"/>
<dbReference type="PANTHER" id="PTHR19818:SF139">
    <property type="entry name" value="PAIR-RULE PROTEIN ODD-PAIRED"/>
    <property type="match status" value="1"/>
</dbReference>
<dbReference type="Pfam" id="PF00096">
    <property type="entry name" value="zf-C2H2"/>
    <property type="match status" value="3"/>
</dbReference>
<evidence type="ECO:0000259" key="7">
    <source>
        <dbReference type="PROSITE" id="PS50157"/>
    </source>
</evidence>
<dbReference type="Gene3D" id="3.30.160.60">
    <property type="entry name" value="Classic Zinc Finger"/>
    <property type="match status" value="9"/>
</dbReference>
<dbReference type="PANTHER" id="PTHR19818">
    <property type="entry name" value="ZINC FINGER PROTEIN ZIC AND GLI"/>
    <property type="match status" value="1"/>
</dbReference>
<feature type="domain" description="C2H2-type" evidence="7">
    <location>
        <begin position="639"/>
        <end position="668"/>
    </location>
</feature>
<dbReference type="PROSITE" id="PS00028">
    <property type="entry name" value="ZINC_FINGER_C2H2_1"/>
    <property type="match status" value="14"/>
</dbReference>
<keyword evidence="9" id="KW-1185">Reference proteome</keyword>
<dbReference type="STRING" id="188477.A0A433U1H3"/>
<feature type="region of interest" description="Disordered" evidence="6">
    <location>
        <begin position="1"/>
        <end position="35"/>
    </location>
</feature>
<evidence type="ECO:0000256" key="6">
    <source>
        <dbReference type="SAM" id="MobiDB-lite"/>
    </source>
</evidence>
<feature type="domain" description="C2H2-type" evidence="7">
    <location>
        <begin position="755"/>
        <end position="782"/>
    </location>
</feature>
<feature type="domain" description="C2H2-type" evidence="7">
    <location>
        <begin position="364"/>
        <end position="393"/>
    </location>
</feature>
<feature type="domain" description="C2H2-type" evidence="7">
    <location>
        <begin position="247"/>
        <end position="277"/>
    </location>
</feature>
<dbReference type="FunFam" id="3.30.160.60:FF:000072">
    <property type="entry name" value="zinc finger protein 143 isoform X1"/>
    <property type="match status" value="1"/>
</dbReference>
<dbReference type="SUPFAM" id="SSF57667">
    <property type="entry name" value="beta-beta-alpha zinc fingers"/>
    <property type="match status" value="5"/>
</dbReference>
<dbReference type="GO" id="GO:0000981">
    <property type="term" value="F:DNA-binding transcription factor activity, RNA polymerase II-specific"/>
    <property type="evidence" value="ECO:0007669"/>
    <property type="project" value="TreeGrafter"/>
</dbReference>
<reference evidence="8 9" key="1">
    <citation type="submission" date="2019-01" db="EMBL/GenBank/DDBJ databases">
        <title>A draft genome assembly of the solar-powered sea slug Elysia chlorotica.</title>
        <authorList>
            <person name="Cai H."/>
            <person name="Li Q."/>
            <person name="Fang X."/>
            <person name="Li J."/>
            <person name="Curtis N.E."/>
            <person name="Altenburger A."/>
            <person name="Shibata T."/>
            <person name="Feng M."/>
            <person name="Maeda T."/>
            <person name="Schwartz J.A."/>
            <person name="Shigenobu S."/>
            <person name="Lundholm N."/>
            <person name="Nishiyama T."/>
            <person name="Yang H."/>
            <person name="Hasebe M."/>
            <person name="Li S."/>
            <person name="Pierce S.K."/>
            <person name="Wang J."/>
        </authorList>
    </citation>
    <scope>NUCLEOTIDE SEQUENCE [LARGE SCALE GENOMIC DNA]</scope>
    <source>
        <strain evidence="8">EC2010</strain>
        <tissue evidence="8">Whole organism of an adult</tissue>
    </source>
</reference>
<dbReference type="AlphaFoldDB" id="A0A433U1H3"/>
<dbReference type="GO" id="GO:0008270">
    <property type="term" value="F:zinc ion binding"/>
    <property type="evidence" value="ECO:0007669"/>
    <property type="project" value="UniProtKB-KW"/>
</dbReference>
<dbReference type="FunFam" id="3.30.160.60:FF:000624">
    <property type="entry name" value="zinc finger protein 697"/>
    <property type="match status" value="1"/>
</dbReference>
<dbReference type="InterPro" id="IPR036236">
    <property type="entry name" value="Znf_C2H2_sf"/>
</dbReference>
<dbReference type="Proteomes" id="UP000271974">
    <property type="component" value="Unassembled WGS sequence"/>
</dbReference>
<sequence length="1052" mass="120858">SVQRVTQGKDRASLVEVEEDFSESDQDLDIDYRGDSTSRKVLPPVPERIAQKIASLKFVTVNYKTPLLQLKRISEENIPKANKIASLTLTPFMRKKNSNEEEGKPMPVSDCISNKSNGELGQLIESATSYLDNSQNHETLRLRDSQPHESEPHKSDVSRFLTKHLEPNKLKRSIALHLQGEKSLCHKSDSNNPLQLCTVNSTQSAFPECDMDRGENKDLNTVVSNPLLLVKSRQPIQLGEVRNENIYICTQRDCAWVFTSKFFWENHIRHFHCSGKPYQCPFDGCDRSFTGKSKLELHVRSHTDERPFICDKCGHGFRGNQELKAHKLTHTNEKAYQCPKCDKNFKLLSSMKRHLQFHDGNMPYHCDHHGCKKMFKSRYDLKCHYRLHTGEKPYKCKEPGCGMAFRIPCQFTMHKRSHTGERPFVCTMDGCNMAYASSNTLQAHMLTHTTDRPFCCEYCGKTLKHKLMYKAHLKKHEGPPNQAYAVKGYIENGVGKKSKDNHLESTHAIENTQIVKHTSSEFEKSTYCSEDNFESDDHEKKLKSHQKVIHRTNKEQHASREHDLEYSHKKIVHLLCPYYQCSKDYEHAAALQDHLTKEHRPLPRDKMCQMCGLAFPTSFELEDHIKSSREHTENSEIRLVCKSERCGLQFHNQESLMNHVNWHRENPPFRCETVNCHRTFLLERTYTAHRDGHKNLKPFSCSYEQCFENFKSQMKLLKHSKTHYGLFKCPIDGCNKSLKTLYTARIHLQIHEKPFACFLCEKRFVSSVQWLDHKKYHADVTPCAGAEEDCSNSTDIAAPETHQNIHSNVTSLCPECGKVYKVTTKKHQCEADTESSSVKELVPQLPVSLPSPPQPQHQLQQFGFSQQHNKVSSEHFPENAGPLNVQVMSQLNLPSQQQHEQPRFVLTPTASIQQGLIPKTVQTSQSLPSTSSSSALIDSHMTIQHLKGQVPVHHSHHMAQSSKLRNTLQHEELQGSFRLPIPQPTPLQFQQLYKMENAEVMVNQAQGANSYRMSQARGESTLRRNDEPGLETAPDYPSNYEYVFVYNRADQH</sequence>
<organism evidence="8 9">
    <name type="scientific">Elysia chlorotica</name>
    <name type="common">Eastern emerald elysia</name>
    <name type="synonym">Sea slug</name>
    <dbReference type="NCBI Taxonomy" id="188477"/>
    <lineage>
        <taxon>Eukaryota</taxon>
        <taxon>Metazoa</taxon>
        <taxon>Spiralia</taxon>
        <taxon>Lophotrochozoa</taxon>
        <taxon>Mollusca</taxon>
        <taxon>Gastropoda</taxon>
        <taxon>Heterobranchia</taxon>
        <taxon>Euthyneura</taxon>
        <taxon>Panpulmonata</taxon>
        <taxon>Sacoglossa</taxon>
        <taxon>Placobranchoidea</taxon>
        <taxon>Plakobranchidae</taxon>
        <taxon>Elysia</taxon>
    </lineage>
</organism>
<accession>A0A433U1H3</accession>
<dbReference type="GO" id="GO:0000978">
    <property type="term" value="F:RNA polymerase II cis-regulatory region sequence-specific DNA binding"/>
    <property type="evidence" value="ECO:0007669"/>
    <property type="project" value="TreeGrafter"/>
</dbReference>
<gene>
    <name evidence="8" type="ORF">EGW08_004579</name>
</gene>
<comment type="caution">
    <text evidence="8">The sequence shown here is derived from an EMBL/GenBank/DDBJ whole genome shotgun (WGS) entry which is preliminary data.</text>
</comment>
<feature type="domain" description="C2H2-type" evidence="7">
    <location>
        <begin position="394"/>
        <end position="423"/>
    </location>
</feature>
<dbReference type="EMBL" id="RQTK01000104">
    <property type="protein sequence ID" value="RUS87656.1"/>
    <property type="molecule type" value="Genomic_DNA"/>
</dbReference>
<feature type="domain" description="C2H2-type" evidence="7">
    <location>
        <begin position="308"/>
        <end position="335"/>
    </location>
</feature>
<keyword evidence="1" id="KW-0479">Metal-binding</keyword>
<evidence type="ECO:0000256" key="4">
    <source>
        <dbReference type="ARBA" id="ARBA00022833"/>
    </source>
</evidence>
<feature type="region of interest" description="Disordered" evidence="6">
    <location>
        <begin position="141"/>
        <end position="160"/>
    </location>
</feature>
<evidence type="ECO:0000313" key="9">
    <source>
        <dbReference type="Proteomes" id="UP000271974"/>
    </source>
</evidence>
<dbReference type="InterPro" id="IPR050329">
    <property type="entry name" value="GLI_C2H2-zinc-finger"/>
</dbReference>
<feature type="non-terminal residue" evidence="8">
    <location>
        <position position="1"/>
    </location>
</feature>
<feature type="compositionally biased region" description="Acidic residues" evidence="6">
    <location>
        <begin position="16"/>
        <end position="29"/>
    </location>
</feature>
<feature type="domain" description="C2H2-type" evidence="7">
    <location>
        <begin position="336"/>
        <end position="363"/>
    </location>
</feature>
<dbReference type="FunFam" id="3.30.160.60:FF:000125">
    <property type="entry name" value="Putative zinc finger protein 143"/>
    <property type="match status" value="1"/>
</dbReference>
<feature type="domain" description="C2H2-type" evidence="7">
    <location>
        <begin position="454"/>
        <end position="481"/>
    </location>
</feature>
<keyword evidence="4" id="KW-0862">Zinc</keyword>
<dbReference type="OrthoDB" id="427030at2759"/>
<keyword evidence="2" id="KW-0677">Repeat</keyword>
<dbReference type="GO" id="GO:0045944">
    <property type="term" value="P:positive regulation of transcription by RNA polymerase II"/>
    <property type="evidence" value="ECO:0007669"/>
    <property type="project" value="UniProtKB-ARBA"/>
</dbReference>
<dbReference type="GO" id="GO:0005634">
    <property type="term" value="C:nucleus"/>
    <property type="evidence" value="ECO:0007669"/>
    <property type="project" value="UniProtKB-ARBA"/>
</dbReference>
<feature type="domain" description="C2H2-type" evidence="7">
    <location>
        <begin position="606"/>
        <end position="636"/>
    </location>
</feature>
<protein>
    <recommendedName>
        <fullName evidence="7">C2H2-type domain-containing protein</fullName>
    </recommendedName>
</protein>
<evidence type="ECO:0000256" key="3">
    <source>
        <dbReference type="ARBA" id="ARBA00022771"/>
    </source>
</evidence>
<feature type="domain" description="C2H2-type" evidence="7">
    <location>
        <begin position="669"/>
        <end position="698"/>
    </location>
</feature>
<evidence type="ECO:0000313" key="8">
    <source>
        <dbReference type="EMBL" id="RUS87656.1"/>
    </source>
</evidence>
<dbReference type="PROSITE" id="PS50157">
    <property type="entry name" value="ZINC_FINGER_C2H2_2"/>
    <property type="match status" value="13"/>
</dbReference>
<feature type="region of interest" description="Disordered" evidence="6">
    <location>
        <begin position="1014"/>
        <end position="1034"/>
    </location>
</feature>
<feature type="domain" description="C2H2-type" evidence="7">
    <location>
        <begin position="699"/>
        <end position="725"/>
    </location>
</feature>
<evidence type="ECO:0000256" key="5">
    <source>
        <dbReference type="PROSITE-ProRule" id="PRU00042"/>
    </source>
</evidence>
<dbReference type="InterPro" id="IPR013087">
    <property type="entry name" value="Znf_C2H2_type"/>
</dbReference>
<dbReference type="SMART" id="SM00355">
    <property type="entry name" value="ZnF_C2H2"/>
    <property type="match status" value="15"/>
</dbReference>
<evidence type="ECO:0000256" key="2">
    <source>
        <dbReference type="ARBA" id="ARBA00022737"/>
    </source>
</evidence>
<feature type="domain" description="C2H2-type" evidence="7">
    <location>
        <begin position="424"/>
        <end position="453"/>
    </location>
</feature>
<evidence type="ECO:0000256" key="1">
    <source>
        <dbReference type="ARBA" id="ARBA00022723"/>
    </source>
</evidence>
<dbReference type="FunFam" id="3.30.160.60:FF:002343">
    <property type="entry name" value="Zinc finger protein 33A"/>
    <property type="match status" value="1"/>
</dbReference>